<dbReference type="Proteomes" id="UP000199586">
    <property type="component" value="Unassembled WGS sequence"/>
</dbReference>
<evidence type="ECO:0000313" key="2">
    <source>
        <dbReference type="Proteomes" id="UP000199586"/>
    </source>
</evidence>
<name>A0A1I5QJ97_9SPHN</name>
<dbReference type="EMBL" id="FOXP01000002">
    <property type="protein sequence ID" value="SFP46329.1"/>
    <property type="molecule type" value="Genomic_DNA"/>
</dbReference>
<protein>
    <submittedName>
        <fullName evidence="1">Uncharacterized protein</fullName>
    </submittedName>
</protein>
<organism evidence="1 2">
    <name type="scientific">Sphingomonas rubra</name>
    <dbReference type="NCBI Taxonomy" id="634430"/>
    <lineage>
        <taxon>Bacteria</taxon>
        <taxon>Pseudomonadati</taxon>
        <taxon>Pseudomonadota</taxon>
        <taxon>Alphaproteobacteria</taxon>
        <taxon>Sphingomonadales</taxon>
        <taxon>Sphingomonadaceae</taxon>
        <taxon>Sphingomonas</taxon>
    </lineage>
</organism>
<dbReference type="AlphaFoldDB" id="A0A1I5QJ97"/>
<gene>
    <name evidence="1" type="ORF">SAMN04488241_10291</name>
</gene>
<evidence type="ECO:0000313" key="1">
    <source>
        <dbReference type="EMBL" id="SFP46329.1"/>
    </source>
</evidence>
<accession>A0A1I5QJ97</accession>
<reference evidence="1 2" key="1">
    <citation type="submission" date="2016-10" db="EMBL/GenBank/DDBJ databases">
        <authorList>
            <person name="de Groot N.N."/>
        </authorList>
    </citation>
    <scope>NUCLEOTIDE SEQUENCE [LARGE SCALE GENOMIC DNA]</scope>
    <source>
        <strain evidence="1 2">CGMCC 1.9113</strain>
    </source>
</reference>
<dbReference type="STRING" id="634430.SAMN04488241_10291"/>
<dbReference type="RefSeq" id="WP_093331077.1">
    <property type="nucleotide sequence ID" value="NZ_FOXP01000002.1"/>
</dbReference>
<proteinExistence type="predicted"/>
<sequence>MTAEFQYFADRALQEAVRAIDAKPGAPRRAHEELARAYSRRVIDALGNETASCGVLVSQRRTT</sequence>
<keyword evidence="2" id="KW-1185">Reference proteome</keyword>